<feature type="region of interest" description="Disordered" evidence="4">
    <location>
        <begin position="845"/>
        <end position="876"/>
    </location>
</feature>
<organism evidence="6 7">
    <name type="scientific">Penicillium patulum</name>
    <name type="common">Penicillium griseofulvum</name>
    <dbReference type="NCBI Taxonomy" id="5078"/>
    <lineage>
        <taxon>Eukaryota</taxon>
        <taxon>Fungi</taxon>
        <taxon>Dikarya</taxon>
        <taxon>Ascomycota</taxon>
        <taxon>Pezizomycotina</taxon>
        <taxon>Eurotiomycetes</taxon>
        <taxon>Eurotiomycetidae</taxon>
        <taxon>Eurotiales</taxon>
        <taxon>Aspergillaceae</taxon>
        <taxon>Penicillium</taxon>
    </lineage>
</organism>
<dbReference type="GeneID" id="63709925"/>
<feature type="compositionally biased region" description="Basic and acidic residues" evidence="4">
    <location>
        <begin position="971"/>
        <end position="981"/>
    </location>
</feature>
<feature type="compositionally biased region" description="Polar residues" evidence="4">
    <location>
        <begin position="1247"/>
        <end position="1262"/>
    </location>
</feature>
<evidence type="ECO:0000256" key="1">
    <source>
        <dbReference type="ARBA" id="ARBA00004245"/>
    </source>
</evidence>
<feature type="region of interest" description="Disordered" evidence="4">
    <location>
        <begin position="501"/>
        <end position="807"/>
    </location>
</feature>
<feature type="compositionally biased region" description="Polar residues" evidence="4">
    <location>
        <begin position="1226"/>
        <end position="1240"/>
    </location>
</feature>
<feature type="compositionally biased region" description="Basic and acidic residues" evidence="4">
    <location>
        <begin position="369"/>
        <end position="380"/>
    </location>
</feature>
<evidence type="ECO:0000256" key="2">
    <source>
        <dbReference type="ARBA" id="ARBA00022490"/>
    </source>
</evidence>
<feature type="compositionally biased region" description="Polar residues" evidence="4">
    <location>
        <begin position="1041"/>
        <end position="1053"/>
    </location>
</feature>
<feature type="compositionally biased region" description="Basic and acidic residues" evidence="4">
    <location>
        <begin position="591"/>
        <end position="611"/>
    </location>
</feature>
<dbReference type="GO" id="GO:0008017">
    <property type="term" value="F:microtubule binding"/>
    <property type="evidence" value="ECO:0007669"/>
    <property type="project" value="InterPro"/>
</dbReference>
<name>A0A135LN72_PENPA</name>
<feature type="compositionally biased region" description="Low complexity" evidence="4">
    <location>
        <begin position="124"/>
        <end position="136"/>
    </location>
</feature>
<keyword evidence="3" id="KW-0206">Cytoskeleton</keyword>
<feature type="region of interest" description="Disordered" evidence="4">
    <location>
        <begin position="1165"/>
        <end position="1279"/>
    </location>
</feature>
<feature type="compositionally biased region" description="Polar residues" evidence="4">
    <location>
        <begin position="854"/>
        <end position="868"/>
    </location>
</feature>
<comment type="caution">
    <text evidence="6">The sequence shown here is derived from an EMBL/GenBank/DDBJ whole genome shotgun (WGS) entry which is preliminary data.</text>
</comment>
<dbReference type="Gene3D" id="3.30.920.20">
    <property type="entry name" value="Gas2-like domain"/>
    <property type="match status" value="1"/>
</dbReference>
<evidence type="ECO:0000313" key="7">
    <source>
        <dbReference type="Proteomes" id="UP000070168"/>
    </source>
</evidence>
<dbReference type="STRING" id="5078.A0A135LN72"/>
<comment type="subcellular location">
    <subcellularLocation>
        <location evidence="1">Cytoplasm</location>
        <location evidence="1">Cytoskeleton</location>
    </subcellularLocation>
</comment>
<feature type="compositionally biased region" description="Polar residues" evidence="4">
    <location>
        <begin position="688"/>
        <end position="705"/>
    </location>
</feature>
<feature type="compositionally biased region" description="Low complexity" evidence="4">
    <location>
        <begin position="756"/>
        <end position="767"/>
    </location>
</feature>
<dbReference type="InterPro" id="IPR003108">
    <property type="entry name" value="GAR_dom"/>
</dbReference>
<dbReference type="EMBL" id="LHQR01000047">
    <property type="protein sequence ID" value="KXG50420.1"/>
    <property type="molecule type" value="Genomic_DNA"/>
</dbReference>
<feature type="region of interest" description="Disordered" evidence="4">
    <location>
        <begin position="888"/>
        <end position="915"/>
    </location>
</feature>
<feature type="compositionally biased region" description="Polar residues" evidence="4">
    <location>
        <begin position="613"/>
        <end position="631"/>
    </location>
</feature>
<feature type="compositionally biased region" description="Polar residues" evidence="4">
    <location>
        <begin position="15"/>
        <end position="27"/>
    </location>
</feature>
<gene>
    <name evidence="6" type="ORF">PGRI_069110</name>
</gene>
<feature type="compositionally biased region" description="Polar residues" evidence="4">
    <location>
        <begin position="422"/>
        <end position="432"/>
    </location>
</feature>
<dbReference type="InterPro" id="IPR036534">
    <property type="entry name" value="GAR_dom_sf"/>
</dbReference>
<keyword evidence="2" id="KW-0963">Cytoplasm</keyword>
<dbReference type="SUPFAM" id="SSF143575">
    <property type="entry name" value="GAS2 domain-like"/>
    <property type="match status" value="1"/>
</dbReference>
<dbReference type="Pfam" id="PF02187">
    <property type="entry name" value="GAS2"/>
    <property type="match status" value="1"/>
</dbReference>
<dbReference type="OrthoDB" id="5409589at2759"/>
<feature type="region of interest" description="Disordered" evidence="4">
    <location>
        <begin position="1"/>
        <end position="28"/>
    </location>
</feature>
<reference evidence="6 7" key="1">
    <citation type="journal article" date="2016" name="BMC Genomics">
        <title>Genome sequencing and secondary metabolism of the postharvest pathogen Penicillium griseofulvum.</title>
        <authorList>
            <person name="Banani H."/>
            <person name="Marcet-Houben M."/>
            <person name="Ballester A.R."/>
            <person name="Abbruscato P."/>
            <person name="Gonzalez-Candelas L."/>
            <person name="Gabaldon T."/>
            <person name="Spadaro D."/>
        </authorList>
    </citation>
    <scope>NUCLEOTIDE SEQUENCE [LARGE SCALE GENOMIC DNA]</scope>
    <source>
        <strain evidence="6 7">PG3</strain>
    </source>
</reference>
<feature type="compositionally biased region" description="Basic residues" evidence="4">
    <location>
        <begin position="740"/>
        <end position="749"/>
    </location>
</feature>
<evidence type="ECO:0000259" key="5">
    <source>
        <dbReference type="PROSITE" id="PS51460"/>
    </source>
</evidence>
<feature type="region of interest" description="Disordered" evidence="4">
    <location>
        <begin position="971"/>
        <end position="998"/>
    </location>
</feature>
<protein>
    <recommendedName>
        <fullName evidence="5">GAR domain-containing protein</fullName>
    </recommendedName>
</protein>
<dbReference type="RefSeq" id="XP_040648956.1">
    <property type="nucleotide sequence ID" value="XM_040794625.1"/>
</dbReference>
<dbReference type="PROSITE" id="PS51460">
    <property type="entry name" value="GAR"/>
    <property type="match status" value="1"/>
</dbReference>
<sequence length="1358" mass="147375">MATSRINPDRPSIRLSPSHTRNNSRSASFERIPSSIYQQLDPLLSNLSPESTLQALTSTDAVPSNEQAAHDILSRSISQVSPSERALGIRAAVAAQNLNLWHKEVLSWDWPNQRDAKVGMGFIPPSTSSSGGNPTPDFSASPSNTQESYYGSLLASVVERYESRADEIRDGMDDLNVEELKEHVLNAHIPSRSRPSSATSCVSVPPPLSYVQLSDFTAVVTATILRALPYLSRLNALLATWEVRLHVLRQIPGLLRELSLTRSALDSSLHALQTPHSSASDSSESSDASLAAEHVKLESAVVAVGRRMDRILDALEGRPDSLPEQWIDDLEAIESDFATWVVEADKCKVHNEWLRSKAESEMAAMRAADLQRAESSKEAGQDPTPDTAVSEPSDDLHSPQEPAVEPEREIQCGLSSDDARSTIPQSIEQSTLPIEEAPLPTDCVEGNSSPNLKLSISLAKPPIEEKQEDLTPVAVAEDIDTPTQSDFPSASAISRQLFSTPENMPCAIDRTLENKENIPPPGFQQLDVAMSPPGQPSTKPSPLSENKALAEDPLLQHSATPEMEDQHPDLIVSVGVPAAKELHPSHSLSDLPRDTVPDEIETKSGDEEKPHTPHSNPTEPISEPKTISSPVDQDPKSPNRPSEPNQFDTPVAATVSPVFTPSRSDIRVPKSRTSGRASQIPMAVASPKSGSNHTPVKSHPPSNEGTAEPCQRTVRKPLQSPIKLSKSRSGKVLDKDGKATHKITHRRRTSTGSVGSLLSDHSSLISSPEALEPRTASSHGTPAGTVSHPKSIHPPSHGAYTLREDRLRHLENQKPDPRISFQQSRAVSLPLERFINERLDLGLGSESAPGVASVNPSRTRTRSVTSADFPQPPKTRTKITFQDTSAATIPPVPRLPTRHHQLSRGKSASDLKSQNEMAKIAERNKKTFGMNSARRAMEHLLQPKSLRLRQRLTAHPSLESLGVKRQELSYVEEHESERTDFGFRPSSPTKHNKQPRDQLDEKINSILNSLPGHIHMVDSNHEVDTSSSSSSLDRRMRHGSESPTGPTRSSTPAPSMMLMPAGRRRHSHAFKTEDSCVKLYHLHHGGQSAPTKLFVRTVGEEGQRVMVRVGGGWADLGEYLREYVIHHGRRKVSETPRVEVQGIKSRSSPSYTSPGTMLTPATTYLTSGRATPSRPPSVLSARPPSSLTVHKKRRGSTASDAIGTRAVTTGHIPSFTSPPPAVAHLPSSTGRRLSVSSTYSVGDAHSPINTASASTANESRSTPLGLAGPKPRARYESMSPEGEAWVAGILQKTRRSSSHNPPQFALSMQPDHVADDRFSIGDGSVVGHSLPKVRSIGDIGSIGTSRRVVLKGLGSRRP</sequence>
<keyword evidence="7" id="KW-1185">Reference proteome</keyword>
<feature type="region of interest" description="Disordered" evidence="4">
    <location>
        <begin position="121"/>
        <end position="144"/>
    </location>
</feature>
<feature type="region of interest" description="Disordered" evidence="4">
    <location>
        <begin position="1020"/>
        <end position="1055"/>
    </location>
</feature>
<feature type="domain" description="GAR" evidence="5">
    <location>
        <begin position="1053"/>
        <end position="1127"/>
    </location>
</feature>
<dbReference type="OMA" id="ATWAFEA"/>
<accession>A0A135LN72</accession>
<evidence type="ECO:0000256" key="3">
    <source>
        <dbReference type="ARBA" id="ARBA00023212"/>
    </source>
</evidence>
<evidence type="ECO:0000313" key="6">
    <source>
        <dbReference type="EMBL" id="KXG50420.1"/>
    </source>
</evidence>
<feature type="region of interest" description="Disordered" evidence="4">
    <location>
        <begin position="365"/>
        <end position="451"/>
    </location>
</feature>
<evidence type="ECO:0000256" key="4">
    <source>
        <dbReference type="SAM" id="MobiDB-lite"/>
    </source>
</evidence>
<dbReference type="GO" id="GO:0005856">
    <property type="term" value="C:cytoskeleton"/>
    <property type="evidence" value="ECO:0007669"/>
    <property type="project" value="UniProtKB-SubCell"/>
</dbReference>
<feature type="compositionally biased region" description="Polar residues" evidence="4">
    <location>
        <begin position="639"/>
        <end position="648"/>
    </location>
</feature>
<proteinExistence type="predicted"/>
<dbReference type="Proteomes" id="UP000070168">
    <property type="component" value="Unassembled WGS sequence"/>
</dbReference>
<feature type="compositionally biased region" description="Polar residues" evidence="4">
    <location>
        <begin position="904"/>
        <end position="915"/>
    </location>
</feature>